<dbReference type="PANTHER" id="PTHR31680">
    <property type="entry name" value="LONGIFOLIA PROTEIN"/>
    <property type="match status" value="1"/>
</dbReference>
<gene>
    <name evidence="4" type="ORF">OPV22_033553</name>
</gene>
<feature type="compositionally biased region" description="Polar residues" evidence="1">
    <location>
        <begin position="368"/>
        <end position="377"/>
    </location>
</feature>
<organism evidence="4 5">
    <name type="scientific">Ensete ventricosum</name>
    <name type="common">Abyssinian banana</name>
    <name type="synonym">Musa ensete</name>
    <dbReference type="NCBI Taxonomy" id="4639"/>
    <lineage>
        <taxon>Eukaryota</taxon>
        <taxon>Viridiplantae</taxon>
        <taxon>Streptophyta</taxon>
        <taxon>Embryophyta</taxon>
        <taxon>Tracheophyta</taxon>
        <taxon>Spermatophyta</taxon>
        <taxon>Magnoliopsida</taxon>
        <taxon>Liliopsida</taxon>
        <taxon>Zingiberales</taxon>
        <taxon>Musaceae</taxon>
        <taxon>Ensete</taxon>
    </lineage>
</organism>
<feature type="region of interest" description="Disordered" evidence="1">
    <location>
        <begin position="435"/>
        <end position="561"/>
    </location>
</feature>
<feature type="compositionally biased region" description="Polar residues" evidence="1">
    <location>
        <begin position="484"/>
        <end position="507"/>
    </location>
</feature>
<dbReference type="PANTHER" id="PTHR31680:SF4">
    <property type="entry name" value="LONGIFOLIA PROTEIN"/>
    <property type="match status" value="1"/>
</dbReference>
<dbReference type="InterPro" id="IPR033334">
    <property type="entry name" value="LNG1/2"/>
</dbReference>
<comment type="caution">
    <text evidence="4">The sequence shown here is derived from an EMBL/GenBank/DDBJ whole genome shotgun (WGS) entry which is preliminary data.</text>
</comment>
<name>A0AAV8PYL6_ENSVE</name>
<dbReference type="InterPro" id="IPR032795">
    <property type="entry name" value="DUF3741-assoc"/>
</dbReference>
<evidence type="ECO:0000256" key="1">
    <source>
        <dbReference type="SAM" id="MobiDB-lite"/>
    </source>
</evidence>
<sequence length="815" mass="91946">MYYFLLDFATPQLQVGAKPLSRSSEFSGKDILLHPSSWSGASRRLEKLKLPAKQMNMFAEENPDLQKQIGCPTGILRMFGRHHFLTGRHLNDHNHKKLLSGYGLQSGRGSEQNACFSQILQEKKPSKKLKGNQRVPMESSSASCSSSSNSSFSSHEYKKSSQREAFDRTFFPESSLENSPMFKNSQRRLSMDSQDYCKPAARLGEIPRLSLDSRESLLRCSDIGSETSLFLGDLDRTKTIPRVSKASNLLQDPSRQVRHPNVVARLMGLDKTAELNPAAPRKDCVPFHEPRPKGTRDARSDRSPHSVQSRDLNLDRLLKLNSSIMTDQIQQQTEPIYKRAEGRIKDKDLRALKQMVHAMREKRLAQIKKSNGHTCKTSPPEDDADRTPKRSNQNPRSPKARKQPAKAGGAPKSLEPPIAIMKSEMSSGARDSVLLEGLPTPAKLRTSSTDDRRRASANNYGDRDHTPRVRHRETDEQFSRRATLCSNQTQGISKSQQSLGTTLNPKLQQRRKEAEKKSCPPTPYLSKAQAQSTNRQTLESVSPRSKPRLIQSQVRKNKYQIDDSIRERRGLRCRDDEVSPCSYQSRSSALQSAVLQQHIESPSSRAAHNPALVLNHKELTNISARHNPDHKYVTEMLLATGFPNKDFRFGRASSVPFQRQSSDQAINPDLFSVLEQPKHGCPSSHDRRNHRKLVFDVVNEILAHKTESFSNGLLQTTKPSGQHLLAELCSEIERLQAESTRSTCSEDDVNYISGKEVLHRPQWVDFGMEQLRVALEIEKLISEDLIHETVSDATEAVLRVKTGKLRRQLSAKCRI</sequence>
<dbReference type="Pfam" id="PF14309">
    <property type="entry name" value="DUF4378"/>
    <property type="match status" value="1"/>
</dbReference>
<accession>A0AAV8PYL6</accession>
<evidence type="ECO:0008006" key="6">
    <source>
        <dbReference type="Google" id="ProtNLM"/>
    </source>
</evidence>
<reference evidence="4 5" key="1">
    <citation type="submission" date="2022-12" db="EMBL/GenBank/DDBJ databases">
        <title>Chromosome-scale assembly of the Ensete ventricosum genome.</title>
        <authorList>
            <person name="Dussert Y."/>
            <person name="Stocks J."/>
            <person name="Wendawek A."/>
            <person name="Woldeyes F."/>
            <person name="Nichols R.A."/>
            <person name="Borrell J.S."/>
        </authorList>
    </citation>
    <scope>NUCLEOTIDE SEQUENCE [LARGE SCALE GENOMIC DNA]</scope>
    <source>
        <strain evidence="5">cv. Maze</strain>
        <tissue evidence="4">Seeds</tissue>
    </source>
</reference>
<feature type="compositionally biased region" description="Polar residues" evidence="1">
    <location>
        <begin position="528"/>
        <end position="543"/>
    </location>
</feature>
<feature type="compositionally biased region" description="Basic and acidic residues" evidence="1">
    <location>
        <begin position="280"/>
        <end position="304"/>
    </location>
</feature>
<evidence type="ECO:0000259" key="2">
    <source>
        <dbReference type="Pfam" id="PF14309"/>
    </source>
</evidence>
<dbReference type="Proteomes" id="UP001222027">
    <property type="component" value="Unassembled WGS sequence"/>
</dbReference>
<evidence type="ECO:0000259" key="3">
    <source>
        <dbReference type="Pfam" id="PF14383"/>
    </source>
</evidence>
<dbReference type="EMBL" id="JAQQAF010000009">
    <property type="protein sequence ID" value="KAJ8460627.1"/>
    <property type="molecule type" value="Genomic_DNA"/>
</dbReference>
<feature type="region of interest" description="Disordered" evidence="1">
    <location>
        <begin position="278"/>
        <end position="313"/>
    </location>
</feature>
<feature type="domain" description="DUF3741" evidence="3">
    <location>
        <begin position="254"/>
        <end position="270"/>
    </location>
</feature>
<keyword evidence="5" id="KW-1185">Reference proteome</keyword>
<dbReference type="GO" id="GO:0051513">
    <property type="term" value="P:regulation of monopolar cell growth"/>
    <property type="evidence" value="ECO:0007669"/>
    <property type="project" value="InterPro"/>
</dbReference>
<dbReference type="InterPro" id="IPR025486">
    <property type="entry name" value="DUF4378"/>
</dbReference>
<feature type="domain" description="DUF4378" evidence="2">
    <location>
        <begin position="629"/>
        <end position="788"/>
    </location>
</feature>
<feature type="region of interest" description="Disordered" evidence="1">
    <location>
        <begin position="121"/>
        <end position="158"/>
    </location>
</feature>
<dbReference type="AlphaFoldDB" id="A0AAV8PYL6"/>
<proteinExistence type="predicted"/>
<feature type="compositionally biased region" description="Basic and acidic residues" evidence="1">
    <location>
        <begin position="461"/>
        <end position="479"/>
    </location>
</feature>
<feature type="compositionally biased region" description="Low complexity" evidence="1">
    <location>
        <begin position="139"/>
        <end position="154"/>
    </location>
</feature>
<feature type="region of interest" description="Disordered" evidence="1">
    <location>
        <begin position="365"/>
        <end position="416"/>
    </location>
</feature>
<protein>
    <recommendedName>
        <fullName evidence="6">DUF3741 domain-containing protein</fullName>
    </recommendedName>
</protein>
<evidence type="ECO:0000313" key="4">
    <source>
        <dbReference type="EMBL" id="KAJ8460627.1"/>
    </source>
</evidence>
<dbReference type="Pfam" id="PF14383">
    <property type="entry name" value="VARLMGL"/>
    <property type="match status" value="1"/>
</dbReference>
<evidence type="ECO:0000313" key="5">
    <source>
        <dbReference type="Proteomes" id="UP001222027"/>
    </source>
</evidence>